<reference evidence="1 2" key="1">
    <citation type="submission" date="2017-11" db="EMBL/GenBank/DDBJ databases">
        <title>De-novo sequencing of pomegranate (Punica granatum L.) genome.</title>
        <authorList>
            <person name="Akparov Z."/>
            <person name="Amiraslanov A."/>
            <person name="Hajiyeva S."/>
            <person name="Abbasov M."/>
            <person name="Kaur K."/>
            <person name="Hamwieh A."/>
            <person name="Solovyev V."/>
            <person name="Salamov A."/>
            <person name="Braich B."/>
            <person name="Kosarev P."/>
            <person name="Mahmoud A."/>
            <person name="Hajiyev E."/>
            <person name="Babayeva S."/>
            <person name="Izzatullayeva V."/>
            <person name="Mammadov A."/>
            <person name="Mammadov A."/>
            <person name="Sharifova S."/>
            <person name="Ojaghi J."/>
            <person name="Eynullazada K."/>
            <person name="Bayramov B."/>
            <person name="Abdulazimova A."/>
            <person name="Shahmuradov I."/>
        </authorList>
    </citation>
    <scope>NUCLEOTIDE SEQUENCE [LARGE SCALE GENOMIC DNA]</scope>
    <source>
        <strain evidence="2">cv. AG2017</strain>
        <tissue evidence="1">Leaf</tissue>
    </source>
</reference>
<keyword evidence="2" id="KW-1185">Reference proteome</keyword>
<dbReference type="AlphaFoldDB" id="A0A2I0HG07"/>
<accession>A0A2I0HG07</accession>
<feature type="non-terminal residue" evidence="1">
    <location>
        <position position="46"/>
    </location>
</feature>
<evidence type="ECO:0000313" key="2">
    <source>
        <dbReference type="Proteomes" id="UP000233551"/>
    </source>
</evidence>
<proteinExistence type="predicted"/>
<dbReference type="Proteomes" id="UP000233551">
    <property type="component" value="Unassembled WGS sequence"/>
</dbReference>
<protein>
    <submittedName>
        <fullName evidence="1">Uncharacterized protein</fullName>
    </submittedName>
</protein>
<gene>
    <name evidence="1" type="ORF">CRG98_048988</name>
</gene>
<comment type="caution">
    <text evidence="1">The sequence shown here is derived from an EMBL/GenBank/DDBJ whole genome shotgun (WGS) entry which is preliminary data.</text>
</comment>
<organism evidence="1 2">
    <name type="scientific">Punica granatum</name>
    <name type="common">Pomegranate</name>
    <dbReference type="NCBI Taxonomy" id="22663"/>
    <lineage>
        <taxon>Eukaryota</taxon>
        <taxon>Viridiplantae</taxon>
        <taxon>Streptophyta</taxon>
        <taxon>Embryophyta</taxon>
        <taxon>Tracheophyta</taxon>
        <taxon>Spermatophyta</taxon>
        <taxon>Magnoliopsida</taxon>
        <taxon>eudicotyledons</taxon>
        <taxon>Gunneridae</taxon>
        <taxon>Pentapetalae</taxon>
        <taxon>rosids</taxon>
        <taxon>malvids</taxon>
        <taxon>Myrtales</taxon>
        <taxon>Lythraceae</taxon>
        <taxon>Punica</taxon>
    </lineage>
</organism>
<name>A0A2I0HG07_PUNGR</name>
<sequence length="46" mass="5296">MDDLRAAFFMKVQKPLPDVQRYLDPPFPTRLHLIAKEEASQGPVTQ</sequence>
<dbReference type="EMBL" id="PGOL01032031">
    <property type="protein sequence ID" value="PKI26323.1"/>
    <property type="molecule type" value="Genomic_DNA"/>
</dbReference>
<evidence type="ECO:0000313" key="1">
    <source>
        <dbReference type="EMBL" id="PKI26323.1"/>
    </source>
</evidence>